<proteinExistence type="predicted"/>
<sequence>MAPLNLSSTVQSANRATSSIGQNLRDATVSTPCLGPFSSSSSSSSMTTVESVAATKYEYIKLRKREYNRFDIAELRADTTDLRFLVGKVITGWEPRLMSPKKFHSYCILFSVQDESPLVFVPQGPIFSRDIVFDTELYTNLPGNNRPGTGILDSRKIVDARWKIGKFWFIDGKDRHFHAIKMLGIKFEGMGDFGYLWSEFVDDGTAYCSYNLTRAEVMQIGQSEYESWKLATEGYPHMEEWSARRELPDGRYTHTNRKQY</sequence>
<reference evidence="1 2" key="1">
    <citation type="submission" date="2019-10" db="EMBL/GenBank/DDBJ databases">
        <authorList>
            <person name="Palmer J.M."/>
        </authorList>
    </citation>
    <scope>NUCLEOTIDE SEQUENCE [LARGE SCALE GENOMIC DNA]</scope>
    <source>
        <strain evidence="1 2">TWF506</strain>
    </source>
</reference>
<name>A0AAN8NC76_9PEZI</name>
<keyword evidence="2" id="KW-1185">Reference proteome</keyword>
<accession>A0AAN8NC76</accession>
<gene>
    <name evidence="1" type="ORF">TWF506_009278</name>
</gene>
<dbReference type="Proteomes" id="UP001307849">
    <property type="component" value="Unassembled WGS sequence"/>
</dbReference>
<comment type="caution">
    <text evidence="1">The sequence shown here is derived from an EMBL/GenBank/DDBJ whole genome shotgun (WGS) entry which is preliminary data.</text>
</comment>
<evidence type="ECO:0000313" key="1">
    <source>
        <dbReference type="EMBL" id="KAK6513112.1"/>
    </source>
</evidence>
<dbReference type="AlphaFoldDB" id="A0AAN8NC76"/>
<protein>
    <submittedName>
        <fullName evidence="1">Uncharacterized protein</fullName>
    </submittedName>
</protein>
<dbReference type="EMBL" id="JAVHJM010000006">
    <property type="protein sequence ID" value="KAK6513112.1"/>
    <property type="molecule type" value="Genomic_DNA"/>
</dbReference>
<evidence type="ECO:0000313" key="2">
    <source>
        <dbReference type="Proteomes" id="UP001307849"/>
    </source>
</evidence>
<organism evidence="1 2">
    <name type="scientific">Arthrobotrys conoides</name>
    <dbReference type="NCBI Taxonomy" id="74498"/>
    <lineage>
        <taxon>Eukaryota</taxon>
        <taxon>Fungi</taxon>
        <taxon>Dikarya</taxon>
        <taxon>Ascomycota</taxon>
        <taxon>Pezizomycotina</taxon>
        <taxon>Orbiliomycetes</taxon>
        <taxon>Orbiliales</taxon>
        <taxon>Orbiliaceae</taxon>
        <taxon>Arthrobotrys</taxon>
    </lineage>
</organism>